<feature type="transmembrane region" description="Helical" evidence="1">
    <location>
        <begin position="70"/>
        <end position="95"/>
    </location>
</feature>
<evidence type="ECO:0000313" key="3">
    <source>
        <dbReference type="EMBL" id="KAH6679944.1"/>
    </source>
</evidence>
<feature type="transmembrane region" description="Helical" evidence="1">
    <location>
        <begin position="107"/>
        <end position="129"/>
    </location>
</feature>
<comment type="caution">
    <text evidence="3">The sequence shown here is derived from an EMBL/GenBank/DDBJ whole genome shotgun (WGS) entry which is preliminary data.</text>
</comment>
<feature type="domain" description="DUF7702" evidence="2">
    <location>
        <begin position="5"/>
        <end position="241"/>
    </location>
</feature>
<protein>
    <recommendedName>
        <fullName evidence="2">DUF7702 domain-containing protein</fullName>
    </recommendedName>
</protein>
<keyword evidence="4" id="KW-1185">Reference proteome</keyword>
<feature type="transmembrane region" description="Helical" evidence="1">
    <location>
        <begin position="39"/>
        <end position="58"/>
    </location>
</feature>
<dbReference type="Proteomes" id="UP000770015">
    <property type="component" value="Unassembled WGS sequence"/>
</dbReference>
<feature type="transmembrane region" description="Helical" evidence="1">
    <location>
        <begin position="6"/>
        <end position="27"/>
    </location>
</feature>
<organism evidence="3 4">
    <name type="scientific">Plectosphaerella plurivora</name>
    <dbReference type="NCBI Taxonomy" id="936078"/>
    <lineage>
        <taxon>Eukaryota</taxon>
        <taxon>Fungi</taxon>
        <taxon>Dikarya</taxon>
        <taxon>Ascomycota</taxon>
        <taxon>Pezizomycotina</taxon>
        <taxon>Sordariomycetes</taxon>
        <taxon>Hypocreomycetidae</taxon>
        <taxon>Glomerellales</taxon>
        <taxon>Plectosphaerellaceae</taxon>
        <taxon>Plectosphaerella</taxon>
    </lineage>
</organism>
<dbReference type="AlphaFoldDB" id="A0A9P8V6P9"/>
<gene>
    <name evidence="3" type="ORF">F5X68DRAFT_263649</name>
</gene>
<feature type="transmembrane region" description="Helical" evidence="1">
    <location>
        <begin position="141"/>
        <end position="165"/>
    </location>
</feature>
<keyword evidence="1" id="KW-1133">Transmembrane helix</keyword>
<dbReference type="Pfam" id="PF24800">
    <property type="entry name" value="DUF7702"/>
    <property type="match status" value="1"/>
</dbReference>
<dbReference type="OrthoDB" id="2560628at2759"/>
<evidence type="ECO:0000313" key="4">
    <source>
        <dbReference type="Proteomes" id="UP000770015"/>
    </source>
</evidence>
<sequence>MLGPHTSVAIAQIVFYVPIVPITLFILIKNWNNRPRQPWYPLFTFSLVRLAGGIIAVVRENKPNDLGLIIATTVLLNVGIIPLMVSLIGITRVVLRSSQDQNSRAHLFLRVIRYAFLIAIILLVASGSISSNLNNLKIARALAQAAYVVLAVVLIMATLELVHLLGQKERIAPAGYFYIKYCLAAIPVLAIRTAAGLLYEFTINKRSSIWNPLSGSAIAFALMTLLAEYIVLMVFIYLGFHRIKHRNEDTQEELKAANETPSAV</sequence>
<keyword evidence="1" id="KW-0812">Transmembrane</keyword>
<proteinExistence type="predicted"/>
<accession>A0A9P8V6P9</accession>
<name>A0A9P8V6P9_9PEZI</name>
<reference evidence="3" key="1">
    <citation type="journal article" date="2021" name="Nat. Commun.">
        <title>Genetic determinants of endophytism in the Arabidopsis root mycobiome.</title>
        <authorList>
            <person name="Mesny F."/>
            <person name="Miyauchi S."/>
            <person name="Thiergart T."/>
            <person name="Pickel B."/>
            <person name="Atanasova L."/>
            <person name="Karlsson M."/>
            <person name="Huettel B."/>
            <person name="Barry K.W."/>
            <person name="Haridas S."/>
            <person name="Chen C."/>
            <person name="Bauer D."/>
            <person name="Andreopoulos W."/>
            <person name="Pangilinan J."/>
            <person name="LaButti K."/>
            <person name="Riley R."/>
            <person name="Lipzen A."/>
            <person name="Clum A."/>
            <person name="Drula E."/>
            <person name="Henrissat B."/>
            <person name="Kohler A."/>
            <person name="Grigoriev I.V."/>
            <person name="Martin F.M."/>
            <person name="Hacquard S."/>
        </authorList>
    </citation>
    <scope>NUCLEOTIDE SEQUENCE</scope>
    <source>
        <strain evidence="3">MPI-SDFR-AT-0117</strain>
    </source>
</reference>
<keyword evidence="1" id="KW-0472">Membrane</keyword>
<dbReference type="PANTHER" id="PTHR42109:SF2">
    <property type="entry name" value="INTEGRAL MEMBRANE PROTEIN"/>
    <property type="match status" value="1"/>
</dbReference>
<evidence type="ECO:0000259" key="2">
    <source>
        <dbReference type="Pfam" id="PF24800"/>
    </source>
</evidence>
<dbReference type="InterPro" id="IPR056119">
    <property type="entry name" value="DUF7702"/>
</dbReference>
<dbReference type="EMBL" id="JAGSXJ010000020">
    <property type="protein sequence ID" value="KAH6679944.1"/>
    <property type="molecule type" value="Genomic_DNA"/>
</dbReference>
<feature type="transmembrane region" description="Helical" evidence="1">
    <location>
        <begin position="177"/>
        <end position="198"/>
    </location>
</feature>
<dbReference type="PANTHER" id="PTHR42109">
    <property type="entry name" value="UNPLACED GENOMIC SCAFFOLD UM_SCAF_CONTIG_1.265, WHOLE GENOME SHOTGUN SEQUENCE"/>
    <property type="match status" value="1"/>
</dbReference>
<feature type="transmembrane region" description="Helical" evidence="1">
    <location>
        <begin position="218"/>
        <end position="240"/>
    </location>
</feature>
<evidence type="ECO:0000256" key="1">
    <source>
        <dbReference type="SAM" id="Phobius"/>
    </source>
</evidence>